<feature type="non-terminal residue" evidence="1">
    <location>
        <position position="102"/>
    </location>
</feature>
<reference evidence="1" key="1">
    <citation type="submission" date="2021-12" db="EMBL/GenBank/DDBJ databases">
        <authorList>
            <person name="Martin H S."/>
        </authorList>
    </citation>
    <scope>NUCLEOTIDE SEQUENCE</scope>
</reference>
<protein>
    <submittedName>
        <fullName evidence="1">Uncharacterized protein</fullName>
    </submittedName>
</protein>
<keyword evidence="2" id="KW-1185">Reference proteome</keyword>
<sequence length="102" mass="12234">MDMVLIRDEYVAYKSFRPILVAVAYLNKKSAREILQDTRVRKLRLERLKERLEGWVDGRLDRMPDARLEEQLDGRLDERLDDLIFSSRRFGCFHCNHGHTRD</sequence>
<organism evidence="1 2">
    <name type="scientific">Brenthis ino</name>
    <name type="common">lesser marbled fritillary</name>
    <dbReference type="NCBI Taxonomy" id="405034"/>
    <lineage>
        <taxon>Eukaryota</taxon>
        <taxon>Metazoa</taxon>
        <taxon>Ecdysozoa</taxon>
        <taxon>Arthropoda</taxon>
        <taxon>Hexapoda</taxon>
        <taxon>Insecta</taxon>
        <taxon>Pterygota</taxon>
        <taxon>Neoptera</taxon>
        <taxon>Endopterygota</taxon>
        <taxon>Lepidoptera</taxon>
        <taxon>Glossata</taxon>
        <taxon>Ditrysia</taxon>
        <taxon>Papilionoidea</taxon>
        <taxon>Nymphalidae</taxon>
        <taxon>Heliconiinae</taxon>
        <taxon>Argynnini</taxon>
        <taxon>Brenthis</taxon>
    </lineage>
</organism>
<name>A0A8J9V7Z1_9NEOP</name>
<evidence type="ECO:0000313" key="1">
    <source>
        <dbReference type="EMBL" id="CAH0731749.1"/>
    </source>
</evidence>
<accession>A0A8J9V7Z1</accession>
<dbReference type="AlphaFoldDB" id="A0A8J9V7Z1"/>
<proteinExistence type="predicted"/>
<gene>
    <name evidence="1" type="ORF">BINO364_LOCUS16541</name>
</gene>
<evidence type="ECO:0000313" key="2">
    <source>
        <dbReference type="Proteomes" id="UP000838878"/>
    </source>
</evidence>
<dbReference type="Proteomes" id="UP000838878">
    <property type="component" value="Chromosome 9"/>
</dbReference>
<dbReference type="EMBL" id="OV170229">
    <property type="protein sequence ID" value="CAH0731749.1"/>
    <property type="molecule type" value="Genomic_DNA"/>
</dbReference>